<sequence length="385" mass="40049">MTGANVRVVVIGAGVVGSAVAAGLTRRGAQVTILEARHPGYGTSSTSVAWINANNKTPQEYFALNHAAVWAHHQLPGDWFFPTGNLEYAATAEHRELLEARVERLIGMGYPVERVTARRALALEPDLIPPPPGTEYVFFPVEAYVQPIRLLGRLLGEALDGGAELECGAEVTAIETSESGVKVTLADGRTFAGDVVVTCAGRWTEGVAALAGAQVPMLDPAVSGTVTNGFLVTTGPVPARLSRVLTTAGLNLRPDGGGRLLLQSLHLDGRADPAAPVPGDVLAEMLRLLPGVLRGTDGATVERAVVGQRAMPGDGLTVAGFADADRRVYTVATHSGVTLAPLLMGEVAGEVFGEESALLAPFRPGRFAEGTAGPAPTPARRPGQQ</sequence>
<feature type="domain" description="FAD dependent oxidoreductase" evidence="3">
    <location>
        <begin position="7"/>
        <end position="346"/>
    </location>
</feature>
<dbReference type="Gene3D" id="3.50.50.60">
    <property type="entry name" value="FAD/NAD(P)-binding domain"/>
    <property type="match status" value="1"/>
</dbReference>
<organism evidence="4 5">
    <name type="scientific">Nonomuraea rosea</name>
    <dbReference type="NCBI Taxonomy" id="638574"/>
    <lineage>
        <taxon>Bacteria</taxon>
        <taxon>Bacillati</taxon>
        <taxon>Actinomycetota</taxon>
        <taxon>Actinomycetes</taxon>
        <taxon>Streptosporangiales</taxon>
        <taxon>Streptosporangiaceae</taxon>
        <taxon>Nonomuraea</taxon>
    </lineage>
</organism>
<accession>A0ABP6Z050</accession>
<dbReference type="PANTHER" id="PTHR13847:SF289">
    <property type="entry name" value="GLYCINE OXIDASE"/>
    <property type="match status" value="1"/>
</dbReference>
<dbReference type="InterPro" id="IPR036188">
    <property type="entry name" value="FAD/NAD-bd_sf"/>
</dbReference>
<dbReference type="Pfam" id="PF01266">
    <property type="entry name" value="DAO"/>
    <property type="match status" value="1"/>
</dbReference>
<dbReference type="PANTHER" id="PTHR13847">
    <property type="entry name" value="SARCOSINE DEHYDROGENASE-RELATED"/>
    <property type="match status" value="1"/>
</dbReference>
<dbReference type="SUPFAM" id="SSF51905">
    <property type="entry name" value="FAD/NAD(P)-binding domain"/>
    <property type="match status" value="1"/>
</dbReference>
<dbReference type="Gene3D" id="3.30.9.10">
    <property type="entry name" value="D-Amino Acid Oxidase, subunit A, domain 2"/>
    <property type="match status" value="1"/>
</dbReference>
<evidence type="ECO:0000313" key="4">
    <source>
        <dbReference type="EMBL" id="GAA3595433.1"/>
    </source>
</evidence>
<name>A0ABP6Z050_9ACTN</name>
<gene>
    <name evidence="4" type="ORF">GCM10022419_093410</name>
</gene>
<keyword evidence="1" id="KW-0560">Oxidoreductase</keyword>
<evidence type="ECO:0000256" key="2">
    <source>
        <dbReference type="SAM" id="MobiDB-lite"/>
    </source>
</evidence>
<proteinExistence type="predicted"/>
<feature type="region of interest" description="Disordered" evidence="2">
    <location>
        <begin position="365"/>
        <end position="385"/>
    </location>
</feature>
<dbReference type="InterPro" id="IPR006076">
    <property type="entry name" value="FAD-dep_OxRdtase"/>
</dbReference>
<feature type="compositionally biased region" description="Low complexity" evidence="2">
    <location>
        <begin position="370"/>
        <end position="385"/>
    </location>
</feature>
<keyword evidence="5" id="KW-1185">Reference proteome</keyword>
<reference evidence="5" key="1">
    <citation type="journal article" date="2019" name="Int. J. Syst. Evol. Microbiol.">
        <title>The Global Catalogue of Microorganisms (GCM) 10K type strain sequencing project: providing services to taxonomists for standard genome sequencing and annotation.</title>
        <authorList>
            <consortium name="The Broad Institute Genomics Platform"/>
            <consortium name="The Broad Institute Genome Sequencing Center for Infectious Disease"/>
            <person name="Wu L."/>
            <person name="Ma J."/>
        </authorList>
    </citation>
    <scope>NUCLEOTIDE SEQUENCE [LARGE SCALE GENOMIC DNA]</scope>
    <source>
        <strain evidence="5">JCM 17326</strain>
    </source>
</reference>
<comment type="caution">
    <text evidence="4">The sequence shown here is derived from an EMBL/GenBank/DDBJ whole genome shotgun (WGS) entry which is preliminary data.</text>
</comment>
<evidence type="ECO:0000256" key="1">
    <source>
        <dbReference type="ARBA" id="ARBA00023002"/>
    </source>
</evidence>
<protein>
    <submittedName>
        <fullName evidence="4">FAD-binding oxidoreductase</fullName>
    </submittedName>
</protein>
<dbReference type="EMBL" id="BAABDQ010000030">
    <property type="protein sequence ID" value="GAA3595433.1"/>
    <property type="molecule type" value="Genomic_DNA"/>
</dbReference>
<dbReference type="Proteomes" id="UP001500630">
    <property type="component" value="Unassembled WGS sequence"/>
</dbReference>
<evidence type="ECO:0000259" key="3">
    <source>
        <dbReference type="Pfam" id="PF01266"/>
    </source>
</evidence>
<evidence type="ECO:0000313" key="5">
    <source>
        <dbReference type="Proteomes" id="UP001500630"/>
    </source>
</evidence>